<dbReference type="InterPro" id="IPR046849">
    <property type="entry name" value="E2_motif"/>
</dbReference>
<dbReference type="RefSeq" id="XP_010905007.1">
    <property type="nucleotide sequence ID" value="XM_010906705.3"/>
</dbReference>
<proteinExistence type="predicted"/>
<dbReference type="PANTHER" id="PTHR47926">
    <property type="entry name" value="PENTATRICOPEPTIDE REPEAT-CONTAINING PROTEIN"/>
    <property type="match status" value="1"/>
</dbReference>
<dbReference type="GeneID" id="105032299"/>
<evidence type="ECO:0000256" key="2">
    <source>
        <dbReference type="PROSITE-ProRule" id="PRU00708"/>
    </source>
</evidence>
<feature type="domain" description="DYW" evidence="3">
    <location>
        <begin position="997"/>
        <end position="1089"/>
    </location>
</feature>
<sequence>MPLSPSSLPLMPPTPSSLLGSFSQPSVSLFPRVISSQKLSASHHRLLKLLVGRAGGLIASFSRYGHSSVCQALEESSDGELEATLVEGMPKSDAFFLLNLMEERGVRADCSTYASLLDDCLSSGSLAGAKRIHGKILKLGFDRESHLCNRLIDAYLAAGEFSDAVRMFDDMAHRTVASWNSMIMGLSRRKEHHNVLALFARMMRECRDPNPVAFANALRACNGNNRYWPFVQQIHAKIIRYGFGCDFLVGNPLIDLYAKNGYVDLARLVFEELYSKDNVSWVAMVSGFSQNGLGEEALHLYSQMHRSGIIPTPYVLSSVLSACTKTDNFEHGKQIHAQVIKQGFSSETFVGNALVTLYSRCGSLRRAEEIFSDMPHHDGVTYNTLISGHAQNGNSENAIEIFKEMQLSGFKPDSVTIASLLTACASIGDIRKGKQLHSYVFKSGLSSEYIIEGSLLDLYVKCAAIETAHEFFNTTDRENVVLWNVMLVAYGQMGNLGKSFDLFYEMQVEGVQPNQFTYPSILRTCTYVGALDLGEQIHTLTIKTGFELNVYVSSVLIDMYSKCGQLKSARAILERITEKDVVSWTAMIAGYAQHELYVEALRTFEEMQIHGIQPDNIGLASAISACAGIKAIEQGLQIHAQACISGYSTDISVGNALINLYAKCGRIEEAYSAFETVEVKDEISWNGLISGFAQSGHCEEALKVFVQMDRAGVKSNSFTFGSVVSASANMADIKQGKQIHARIIKTGYDSEIEVNNALVSLYAKCGSIEDAKMGFFGMSERNEVSWNAMITGCSQHGCGREALKLFEKMKQEDLKPNYVTFIGVLAACSHVGLVNEGLDYFYSMSEEHGIVPRPEHYACVVDILGRAGQLDHAREFIEEMPVVPDSMVWRTLLSACTVHKNIHTGELAAQHLLELEPHDSATYVLLSNLYAVAGKWNHRDQVRQMMKDRGVKKEPGRSWIEVKNEVHAFFVGDRLHPLADMIYEFLKDLNKRAVEIGYRQDRYYLLHDIEQEQKNPTAYIHSEKLAVAFGLLTLSDEVPLRVFKNLRVCNDCHIWMKYVSRISGRTIILRDAYRFHHFEGGSCSCADYW</sequence>
<dbReference type="RefSeq" id="XP_010905005.1">
    <property type="nucleotide sequence ID" value="XM_010906703.3"/>
</dbReference>
<feature type="repeat" description="PPR" evidence="2">
    <location>
        <begin position="144"/>
        <end position="178"/>
    </location>
</feature>
<gene>
    <name evidence="5 6 7 8" type="primary">LOC105032299</name>
</gene>
<dbReference type="Pfam" id="PF01535">
    <property type="entry name" value="PPR"/>
    <property type="match status" value="7"/>
</dbReference>
<dbReference type="FunFam" id="1.25.40.10:FF:000031">
    <property type="entry name" value="Pentatricopeptide repeat-containing protein mitochondrial"/>
    <property type="match status" value="1"/>
</dbReference>
<evidence type="ECO:0000313" key="5">
    <source>
        <dbReference type="RefSeq" id="XP_010905005.1"/>
    </source>
</evidence>
<feature type="repeat" description="PPR" evidence="2">
    <location>
        <begin position="479"/>
        <end position="513"/>
    </location>
</feature>
<dbReference type="InterPro" id="IPR032867">
    <property type="entry name" value="DYW_dom"/>
</dbReference>
<reference evidence="5 6" key="1">
    <citation type="submission" date="2025-04" db="UniProtKB">
        <authorList>
            <consortium name="RefSeq"/>
        </authorList>
    </citation>
    <scope>IDENTIFICATION</scope>
</reference>
<dbReference type="GO" id="GO:0003723">
    <property type="term" value="F:RNA binding"/>
    <property type="evidence" value="ECO:0007669"/>
    <property type="project" value="InterPro"/>
</dbReference>
<feature type="repeat" description="PPR" evidence="2">
    <location>
        <begin position="580"/>
        <end position="614"/>
    </location>
</feature>
<name>A0A6I9Q8J5_ELAGV</name>
<dbReference type="RefSeq" id="XP_010905006.1">
    <property type="nucleotide sequence ID" value="XM_010906704.3"/>
</dbReference>
<dbReference type="FunFam" id="1.25.40.10:FF:000196">
    <property type="entry name" value="Pentatricopeptide repeat-containing protein At4g14850"/>
    <property type="match status" value="1"/>
</dbReference>
<dbReference type="PANTHER" id="PTHR47926:SF347">
    <property type="entry name" value="PENTATRICOPEPTIDE REPEAT-CONTAINING PROTEIN"/>
    <property type="match status" value="1"/>
</dbReference>
<dbReference type="Pfam" id="PF13041">
    <property type="entry name" value="PPR_2"/>
    <property type="match status" value="5"/>
</dbReference>
<dbReference type="FunFam" id="1.25.40.10:FF:000366">
    <property type="entry name" value="Pentatricopeptide (PPR) repeat-containing protein"/>
    <property type="match status" value="1"/>
</dbReference>
<dbReference type="GO" id="GO:0009451">
    <property type="term" value="P:RNA modification"/>
    <property type="evidence" value="ECO:0007669"/>
    <property type="project" value="InterPro"/>
</dbReference>
<dbReference type="FunFam" id="1.25.40.10:FF:000381">
    <property type="entry name" value="Pentatricopeptide repeat-containing protein"/>
    <property type="match status" value="1"/>
</dbReference>
<dbReference type="Gene3D" id="1.25.40.10">
    <property type="entry name" value="Tetratricopeptide repeat domain"/>
    <property type="match status" value="7"/>
</dbReference>
<dbReference type="Proteomes" id="UP000504607">
    <property type="component" value="Unplaced"/>
</dbReference>
<accession>A0A6I9Q8J5</accession>
<dbReference type="FunFam" id="1.25.40.10:FF:000073">
    <property type="entry name" value="Pentatricopeptide repeat-containing protein chloroplastic"/>
    <property type="match status" value="2"/>
</dbReference>
<dbReference type="PROSITE" id="PS51375">
    <property type="entry name" value="PPR"/>
    <property type="match status" value="7"/>
</dbReference>
<dbReference type="GO" id="GO:0008270">
    <property type="term" value="F:zinc ion binding"/>
    <property type="evidence" value="ECO:0007669"/>
    <property type="project" value="InterPro"/>
</dbReference>
<dbReference type="Pfam" id="PF14432">
    <property type="entry name" value="DYW_deaminase"/>
    <property type="match status" value="1"/>
</dbReference>
<feature type="repeat" description="PPR" evidence="2">
    <location>
        <begin position="378"/>
        <end position="412"/>
    </location>
</feature>
<dbReference type="FunFam" id="1.25.40.10:FF:001202">
    <property type="entry name" value="Pentatricopeptide repeat-containing protein"/>
    <property type="match status" value="1"/>
</dbReference>
<evidence type="ECO:0000256" key="1">
    <source>
        <dbReference type="ARBA" id="ARBA00022737"/>
    </source>
</evidence>
<dbReference type="Pfam" id="PF20431">
    <property type="entry name" value="E_motif"/>
    <property type="match status" value="1"/>
</dbReference>
<evidence type="ECO:0000313" key="6">
    <source>
        <dbReference type="RefSeq" id="XP_010905006.1"/>
    </source>
</evidence>
<evidence type="ECO:0000313" key="8">
    <source>
        <dbReference type="RefSeq" id="XP_010905008.1"/>
    </source>
</evidence>
<dbReference type="RefSeq" id="XP_010905008.1">
    <property type="nucleotide sequence ID" value="XM_010906706.3"/>
</dbReference>
<dbReference type="KEGG" id="egu:105032299"/>
<dbReference type="OrthoDB" id="185373at2759"/>
<dbReference type="NCBIfam" id="TIGR00756">
    <property type="entry name" value="PPR"/>
    <property type="match status" value="8"/>
</dbReference>
<dbReference type="InterPro" id="IPR011990">
    <property type="entry name" value="TPR-like_helical_dom_sf"/>
</dbReference>
<dbReference type="AlphaFoldDB" id="A0A6I9Q8J5"/>
<feature type="repeat" description="PPR" evidence="2">
    <location>
        <begin position="681"/>
        <end position="715"/>
    </location>
</feature>
<feature type="repeat" description="PPR" evidence="2">
    <location>
        <begin position="782"/>
        <end position="816"/>
    </location>
</feature>
<dbReference type="InterPro" id="IPR046960">
    <property type="entry name" value="PPR_At4g14850-like_plant"/>
</dbReference>
<protein>
    <submittedName>
        <fullName evidence="5 6">Pentatricopeptide repeat-containing protein At4g13650</fullName>
    </submittedName>
</protein>
<feature type="repeat" description="PPR" evidence="2">
    <location>
        <begin position="277"/>
        <end position="311"/>
    </location>
</feature>
<dbReference type="Pfam" id="PF20430">
    <property type="entry name" value="Eplus_motif"/>
    <property type="match status" value="1"/>
</dbReference>
<dbReference type="InterPro" id="IPR046848">
    <property type="entry name" value="E_motif"/>
</dbReference>
<keyword evidence="1" id="KW-0677">Repeat</keyword>
<organism evidence="4 6">
    <name type="scientific">Elaeis guineensis var. tenera</name>
    <name type="common">Oil palm</name>
    <dbReference type="NCBI Taxonomy" id="51953"/>
    <lineage>
        <taxon>Eukaryota</taxon>
        <taxon>Viridiplantae</taxon>
        <taxon>Streptophyta</taxon>
        <taxon>Embryophyta</taxon>
        <taxon>Tracheophyta</taxon>
        <taxon>Spermatophyta</taxon>
        <taxon>Magnoliopsida</taxon>
        <taxon>Liliopsida</taxon>
        <taxon>Arecaceae</taxon>
        <taxon>Arecoideae</taxon>
        <taxon>Cocoseae</taxon>
        <taxon>Elaeidinae</taxon>
        <taxon>Elaeis</taxon>
    </lineage>
</organism>
<dbReference type="InterPro" id="IPR002885">
    <property type="entry name" value="PPR_rpt"/>
</dbReference>
<evidence type="ECO:0000313" key="4">
    <source>
        <dbReference type="Proteomes" id="UP000504607"/>
    </source>
</evidence>
<evidence type="ECO:0000313" key="7">
    <source>
        <dbReference type="RefSeq" id="XP_010905007.1"/>
    </source>
</evidence>
<evidence type="ECO:0000259" key="3">
    <source>
        <dbReference type="Pfam" id="PF14432"/>
    </source>
</evidence>
<keyword evidence="4" id="KW-1185">Reference proteome</keyword>